<dbReference type="PANTHER" id="PTHR32341">
    <property type="entry name" value="INTERFERON-INDUCIBLE GTPASE"/>
    <property type="match status" value="1"/>
</dbReference>
<evidence type="ECO:0000259" key="5">
    <source>
        <dbReference type="PROSITE" id="PS51716"/>
    </source>
</evidence>
<reference evidence="6" key="1">
    <citation type="submission" date="2022-11" db="EMBL/GenBank/DDBJ databases">
        <title>Centuries of genome instability and evolution in soft-shell clam transmissible cancer (bioRxiv).</title>
        <authorList>
            <person name="Hart S.F.M."/>
            <person name="Yonemitsu M.A."/>
            <person name="Giersch R.M."/>
            <person name="Beal B.F."/>
            <person name="Arriagada G."/>
            <person name="Davis B.W."/>
            <person name="Ostrander E.A."/>
            <person name="Goff S.P."/>
            <person name="Metzger M.J."/>
        </authorList>
    </citation>
    <scope>NUCLEOTIDE SEQUENCE</scope>
    <source>
        <strain evidence="6">MELC-2E11</strain>
        <tissue evidence="6">Siphon/mantle</tissue>
    </source>
</reference>
<dbReference type="InterPro" id="IPR030385">
    <property type="entry name" value="G_IRG_dom"/>
</dbReference>
<feature type="domain" description="IRG-type G" evidence="5">
    <location>
        <begin position="284"/>
        <end position="413"/>
    </location>
</feature>
<keyword evidence="7" id="KW-1185">Reference proteome</keyword>
<sequence length="578" mass="65065">MTDVNDAISERDQSLIKSVYKEEGAIGFMQNKDKWKLKIAVTGYPGSGKSSFINAFRGLSANDKGAAQVGVTETINKIRSYTCTGNDQFILFDIPNVGSPKFPKATYLEDIGFNELDFFIIISSSRFTEDDAWLGEMAKEHKKKCFYVRTKIDLDISMNMEDEGDHFNAAAIIEKVRREARKCLNVANIDAPIYLITTRPTTRHTFDFASLVDDVNRSAMELKRKALRALLQHLTENVTGNTTDVYDAISEKDQSLIKSVYKEKGATGLKDVIMQNKDKWKSQPLKIAVTGVGSTKFPKKSYLKDIEFEKFHFFIIISSSRFTEDDEWLGITVQEHRKQCFFVRTKIDTDIENESCDKNDDFNEAETIEEIRRYVRKCLNEANVDVPVYLISTRLKKGKTFDFSSLKYAVVESATELKRNALLVRLQNLAENVINKKIELLQKSVGKMAMASAIGGAIPLPGVSIGVDAAVILSRASHYREQLFLDEDSLKGVHDTYSIDIDELKLACRKITFPDYGMPEAVAMNVFGTVGKLILPIVGSVVAGKICHSLMETTLCEILVDLKGDALRIYKEIIERMI</sequence>
<dbReference type="InterPro" id="IPR027417">
    <property type="entry name" value="P-loop_NTPase"/>
</dbReference>
<evidence type="ECO:0000313" key="7">
    <source>
        <dbReference type="Proteomes" id="UP001164746"/>
    </source>
</evidence>
<comment type="similarity">
    <text evidence="1">Belongs to the TRAFAC class dynamin-like GTPase superfamily. IRG family.</text>
</comment>
<evidence type="ECO:0000313" key="6">
    <source>
        <dbReference type="EMBL" id="WAR30141.1"/>
    </source>
</evidence>
<dbReference type="PANTHER" id="PTHR32341:SF10">
    <property type="entry name" value="INTERFERON-INDUCIBLE GTPASE 5"/>
    <property type="match status" value="1"/>
</dbReference>
<organism evidence="6 7">
    <name type="scientific">Mya arenaria</name>
    <name type="common">Soft-shell clam</name>
    <dbReference type="NCBI Taxonomy" id="6604"/>
    <lineage>
        <taxon>Eukaryota</taxon>
        <taxon>Metazoa</taxon>
        <taxon>Spiralia</taxon>
        <taxon>Lophotrochozoa</taxon>
        <taxon>Mollusca</taxon>
        <taxon>Bivalvia</taxon>
        <taxon>Autobranchia</taxon>
        <taxon>Heteroconchia</taxon>
        <taxon>Euheterodonta</taxon>
        <taxon>Imparidentia</taxon>
        <taxon>Neoheterodontei</taxon>
        <taxon>Myida</taxon>
        <taxon>Myoidea</taxon>
        <taxon>Myidae</taxon>
        <taxon>Mya</taxon>
    </lineage>
</organism>
<keyword evidence="2" id="KW-0547">Nucleotide-binding</keyword>
<dbReference type="Gene3D" id="3.40.50.300">
    <property type="entry name" value="P-loop containing nucleotide triphosphate hydrolases"/>
    <property type="match status" value="2"/>
</dbReference>
<dbReference type="PROSITE" id="PS51716">
    <property type="entry name" value="G_IRG"/>
    <property type="match status" value="2"/>
</dbReference>
<keyword evidence="4" id="KW-0342">GTP-binding</keyword>
<dbReference type="SUPFAM" id="SSF52540">
    <property type="entry name" value="P-loop containing nucleoside triphosphate hydrolases"/>
    <property type="match status" value="2"/>
</dbReference>
<evidence type="ECO:0000256" key="2">
    <source>
        <dbReference type="ARBA" id="ARBA00022741"/>
    </source>
</evidence>
<dbReference type="EMBL" id="CP111027">
    <property type="protein sequence ID" value="WAR30141.1"/>
    <property type="molecule type" value="Genomic_DNA"/>
</dbReference>
<evidence type="ECO:0000256" key="4">
    <source>
        <dbReference type="ARBA" id="ARBA00023134"/>
    </source>
</evidence>
<dbReference type="Proteomes" id="UP001164746">
    <property type="component" value="Chromosome 16"/>
</dbReference>
<name>A0ABY7GAN1_MYAAR</name>
<gene>
    <name evidence="6" type="ORF">MAR_003709</name>
</gene>
<evidence type="ECO:0000256" key="1">
    <source>
        <dbReference type="ARBA" id="ARBA00005429"/>
    </source>
</evidence>
<protein>
    <submittedName>
        <fullName evidence="6">IIGP1-like protein</fullName>
    </submittedName>
</protein>
<proteinExistence type="inferred from homology"/>
<evidence type="ECO:0000256" key="3">
    <source>
        <dbReference type="ARBA" id="ARBA00022801"/>
    </source>
</evidence>
<feature type="domain" description="IRG-type G" evidence="5">
    <location>
        <begin position="35"/>
        <end position="218"/>
    </location>
</feature>
<dbReference type="Pfam" id="PF05049">
    <property type="entry name" value="IIGP"/>
    <property type="match status" value="2"/>
</dbReference>
<dbReference type="InterPro" id="IPR051515">
    <property type="entry name" value="IRG"/>
</dbReference>
<accession>A0ABY7GAN1</accession>
<keyword evidence="3" id="KW-0378">Hydrolase</keyword>
<dbReference type="InterPro" id="IPR007743">
    <property type="entry name" value="Immunity-related_GTPase-like"/>
</dbReference>